<dbReference type="CDD" id="cd11301">
    <property type="entry name" value="Fut1_Fut2_like"/>
    <property type="match status" value="1"/>
</dbReference>
<dbReference type="Gene3D" id="3.40.50.11350">
    <property type="match status" value="1"/>
</dbReference>
<evidence type="ECO:0000256" key="2">
    <source>
        <dbReference type="ARBA" id="ARBA00022679"/>
    </source>
</evidence>
<evidence type="ECO:0008006" key="5">
    <source>
        <dbReference type="Google" id="ProtNLM"/>
    </source>
</evidence>
<dbReference type="PANTHER" id="PTHR11927">
    <property type="entry name" value="GALACTOSIDE 2-L-FUCOSYLTRANSFERASE"/>
    <property type="match status" value="1"/>
</dbReference>
<dbReference type="Pfam" id="PF01531">
    <property type="entry name" value="Glyco_transf_11"/>
    <property type="match status" value="1"/>
</dbReference>
<keyword evidence="1" id="KW-0328">Glycosyltransferase</keyword>
<dbReference type="RefSeq" id="WP_282200120.1">
    <property type="nucleotide sequence ID" value="NZ_BOQE01000001.1"/>
</dbReference>
<comment type="caution">
    <text evidence="3">The sequence shown here is derived from an EMBL/GenBank/DDBJ whole genome shotgun (WGS) entry which is preliminary data.</text>
</comment>
<dbReference type="EMBL" id="BOQE01000001">
    <property type="protein sequence ID" value="GIM47097.1"/>
    <property type="molecule type" value="Genomic_DNA"/>
</dbReference>
<accession>A0AAV4LI37</accession>
<organism evidence="3 4">
    <name type="scientific">Collibacillus ludicampi</name>
    <dbReference type="NCBI Taxonomy" id="2771369"/>
    <lineage>
        <taxon>Bacteria</taxon>
        <taxon>Bacillati</taxon>
        <taxon>Bacillota</taxon>
        <taxon>Bacilli</taxon>
        <taxon>Bacillales</taxon>
        <taxon>Alicyclobacillaceae</taxon>
        <taxon>Collibacillus</taxon>
    </lineage>
</organism>
<reference evidence="3" key="1">
    <citation type="journal article" date="2023" name="Int. J. Syst. Evol. Microbiol.">
        <title>Collibacillus ludicampi gen. nov., sp. nov., a new soil bacterium of the family Alicyclobacillaceae.</title>
        <authorList>
            <person name="Jojima T."/>
            <person name="Ioku Y."/>
            <person name="Fukuta Y."/>
            <person name="Shirasaka N."/>
            <person name="Matsumura Y."/>
            <person name="Mori M."/>
        </authorList>
    </citation>
    <scope>NUCLEOTIDE SEQUENCE</scope>
    <source>
        <strain evidence="3">TP075</strain>
    </source>
</reference>
<name>A0AAV4LI37_9BACL</name>
<evidence type="ECO:0000313" key="3">
    <source>
        <dbReference type="EMBL" id="GIM47097.1"/>
    </source>
</evidence>
<dbReference type="Proteomes" id="UP001057291">
    <property type="component" value="Unassembled WGS sequence"/>
</dbReference>
<dbReference type="AlphaFoldDB" id="A0AAV4LI37"/>
<keyword evidence="4" id="KW-1185">Reference proteome</keyword>
<keyword evidence="2" id="KW-0808">Transferase</keyword>
<dbReference type="GO" id="GO:0005975">
    <property type="term" value="P:carbohydrate metabolic process"/>
    <property type="evidence" value="ECO:0007669"/>
    <property type="project" value="InterPro"/>
</dbReference>
<dbReference type="GO" id="GO:0008107">
    <property type="term" value="F:galactoside 2-alpha-L-fucosyltransferase activity"/>
    <property type="evidence" value="ECO:0007669"/>
    <property type="project" value="InterPro"/>
</dbReference>
<proteinExistence type="predicted"/>
<gene>
    <name evidence="3" type="ORF">DNHGIG_26460</name>
</gene>
<sequence>MVSGIPVITMSTLGSNGRFGNQLFQYAFLKIYGKRHQLQVETPPWIGQYLFGHQDPPITRQLPMIQQNSYRLDLDHIAKSQIPFKNVDFWGYFQYHTSYYAPEKDYFRSLFKPVPAIEFRMRKVFNRLRAKGKTLVGLHLRRGDYGTYGPHSNFFIAPSEWYKEWLRGFWGTLDKPVLFIASDEPDKVLGDFSEFHPVTSNDVCGCFPEASFYPDFYVLSHCDHVAISNSSFSFAASMLNERGKLFVRPYPLESKLIPFEPWNSEVLIRTPETIL</sequence>
<evidence type="ECO:0000313" key="4">
    <source>
        <dbReference type="Proteomes" id="UP001057291"/>
    </source>
</evidence>
<evidence type="ECO:0000256" key="1">
    <source>
        <dbReference type="ARBA" id="ARBA00022676"/>
    </source>
</evidence>
<protein>
    <recommendedName>
        <fullName evidence="5">Alpha-1,2-fucosyltransferase</fullName>
    </recommendedName>
</protein>
<dbReference type="InterPro" id="IPR002516">
    <property type="entry name" value="Glyco_trans_11"/>
</dbReference>
<dbReference type="GO" id="GO:0016020">
    <property type="term" value="C:membrane"/>
    <property type="evidence" value="ECO:0007669"/>
    <property type="project" value="InterPro"/>
</dbReference>
<dbReference type="PANTHER" id="PTHR11927:SF9">
    <property type="entry name" value="L-FUCOSYLTRANSFERASE"/>
    <property type="match status" value="1"/>
</dbReference>